<keyword evidence="2" id="KW-1185">Reference proteome</keyword>
<dbReference type="EMBL" id="SAUN01000001">
    <property type="protein sequence ID" value="RVX38424.1"/>
    <property type="molecule type" value="Genomic_DNA"/>
</dbReference>
<dbReference type="AlphaFoldDB" id="A0A438LY03"/>
<proteinExistence type="predicted"/>
<comment type="caution">
    <text evidence="1">The sequence shown here is derived from an EMBL/GenBank/DDBJ whole genome shotgun (WGS) entry which is preliminary data.</text>
</comment>
<reference evidence="1 2" key="1">
    <citation type="submission" date="2019-01" db="EMBL/GenBank/DDBJ databases">
        <title>Sequencing the genomes of 1000 actinobacteria strains.</title>
        <authorList>
            <person name="Klenk H.-P."/>
        </authorList>
    </citation>
    <scope>NUCLEOTIDE SEQUENCE [LARGE SCALE GENOMIC DNA]</scope>
    <source>
        <strain evidence="1 2">DSM 43925</strain>
    </source>
</reference>
<evidence type="ECO:0000313" key="1">
    <source>
        <dbReference type="EMBL" id="RVX38424.1"/>
    </source>
</evidence>
<organism evidence="1 2">
    <name type="scientific">Nonomuraea polychroma</name>
    <dbReference type="NCBI Taxonomy" id="46176"/>
    <lineage>
        <taxon>Bacteria</taxon>
        <taxon>Bacillati</taxon>
        <taxon>Actinomycetota</taxon>
        <taxon>Actinomycetes</taxon>
        <taxon>Streptosporangiales</taxon>
        <taxon>Streptosporangiaceae</taxon>
        <taxon>Nonomuraea</taxon>
    </lineage>
</organism>
<accession>A0A438LY03</accession>
<protein>
    <submittedName>
        <fullName evidence="1">Uncharacterized protein</fullName>
    </submittedName>
</protein>
<dbReference type="OrthoDB" id="3664795at2"/>
<dbReference type="Proteomes" id="UP000284824">
    <property type="component" value="Unassembled WGS sequence"/>
</dbReference>
<gene>
    <name evidence="1" type="ORF">EDD27_0732</name>
</gene>
<dbReference type="RefSeq" id="WP_127931058.1">
    <property type="nucleotide sequence ID" value="NZ_SAUN01000001.1"/>
</dbReference>
<name>A0A438LY03_9ACTN</name>
<evidence type="ECO:0000313" key="2">
    <source>
        <dbReference type="Proteomes" id="UP000284824"/>
    </source>
</evidence>
<sequence length="184" mass="19091">MTTRPLVVGAFSPSVLLRTARRLGLLAPDVREVAVASSPAQFAALLDGEIDAALTSLDNVIAYRHVPANPPYLGTVLCALGANPAVRRLATALRETTRAILGGAADDVVIEEAAAALRTSPATARAPARCLQCLKDPDDGLVADGRADLASLSTIVVLRRRYGSAPDGDLLTQGLLDLGEDSGR</sequence>